<dbReference type="GO" id="GO:0005525">
    <property type="term" value="F:GTP binding"/>
    <property type="evidence" value="ECO:0007669"/>
    <property type="project" value="UniProtKB-UniRule"/>
</dbReference>
<evidence type="ECO:0000313" key="11">
    <source>
        <dbReference type="EMBL" id="BBD21442.1"/>
    </source>
</evidence>
<dbReference type="PROSITE" id="PS00301">
    <property type="entry name" value="G_TR_1"/>
    <property type="match status" value="1"/>
</dbReference>
<dbReference type="InterPro" id="IPR004160">
    <property type="entry name" value="Transl_elong_EFTu/EF1A_C"/>
</dbReference>
<dbReference type="InterPro" id="IPR000795">
    <property type="entry name" value="T_Tr_GTP-bd_dom"/>
</dbReference>
<dbReference type="Gene3D" id="2.40.30.10">
    <property type="entry name" value="Translation factors"/>
    <property type="match status" value="2"/>
</dbReference>
<accession>A0A455QY77</accession>
<evidence type="ECO:0000256" key="6">
    <source>
        <dbReference type="ARBA" id="ARBA00022887"/>
    </source>
</evidence>
<dbReference type="FunFam" id="3.40.50.300:FF:000003">
    <property type="entry name" value="Elongation factor Tu"/>
    <property type="match status" value="1"/>
</dbReference>
<dbReference type="InterPro" id="IPR005225">
    <property type="entry name" value="Small_GTP-bd"/>
</dbReference>
<dbReference type="Pfam" id="PF03143">
    <property type="entry name" value="GTP_EFTU_D3"/>
    <property type="match status" value="1"/>
</dbReference>
<protein>
    <recommendedName>
        <fullName evidence="9">Elongation factor Tu</fullName>
    </recommendedName>
</protein>
<dbReference type="SUPFAM" id="SSF52540">
    <property type="entry name" value="P-loop containing nucleoside triphosphate hydrolases"/>
    <property type="match status" value="1"/>
</dbReference>
<dbReference type="NCBIfam" id="NF009372">
    <property type="entry name" value="PRK12735.1"/>
    <property type="match status" value="1"/>
</dbReference>
<dbReference type="CDD" id="cd03707">
    <property type="entry name" value="EFTU_III"/>
    <property type="match status" value="1"/>
</dbReference>
<dbReference type="PRINTS" id="PR00315">
    <property type="entry name" value="ELONGATNFCT"/>
</dbReference>
<dbReference type="EMBL" id="AB665055">
    <property type="protein sequence ID" value="BBD21442.1"/>
    <property type="molecule type" value="Genomic_DNA"/>
</dbReference>
<evidence type="ECO:0000256" key="1">
    <source>
        <dbReference type="ARBA" id="ARBA00004467"/>
    </source>
</evidence>
<dbReference type="CDD" id="cd01884">
    <property type="entry name" value="EF_Tu"/>
    <property type="match status" value="1"/>
</dbReference>
<evidence type="ECO:0000256" key="8">
    <source>
        <dbReference type="ARBA" id="ARBA00023134"/>
    </source>
</evidence>
<dbReference type="GO" id="GO:0020011">
    <property type="term" value="C:apicoplast"/>
    <property type="evidence" value="ECO:0007669"/>
    <property type="project" value="UniProtKB-SubCell"/>
</dbReference>
<dbReference type="InterPro" id="IPR031157">
    <property type="entry name" value="G_TR_CS"/>
</dbReference>
<keyword evidence="8 9" id="KW-0342">GTP-binding</keyword>
<sequence length="408" mass="45512">MIKTKFIKTKPHLNVGTIGHIDHGKTTLTAAITKVLSIKGLSKVKTYNEIDSAPEEKLRGITINTSHIEYESELNHYAHIDCPGHADYIKNMIVGVSQIDCAILVISLIDGPMPQTIEHLLLIKQIGVKNLIVFLNKEDKVDDNEIIDFVEFEVISLIKKYGYDDCNINILRGSALKALECANSINDLNNIWVKKILDLVNTMDKNITATYIKNSSEPFLMSIEDSFLITGRGTVVTGKVEKGEIKQGDKVEIICDDNSIITTVIDIEMFNKVLDKGEAGDNIGILLRNIKKNDIKRGYVLAKPNTSESFKYFKANIYVLSKSEGGRHKPFFKGYKPQFFIRTSDVTGEIKNIFSNINESNELKMAMPGDNVCISVELYKKIVLSNGIKFAMREGGKTIGAGIVINVY</sequence>
<dbReference type="CDD" id="cd03697">
    <property type="entry name" value="EFTU_II"/>
    <property type="match status" value="1"/>
</dbReference>
<evidence type="ECO:0000259" key="10">
    <source>
        <dbReference type="PROSITE" id="PS51722"/>
    </source>
</evidence>
<gene>
    <name evidence="11" type="primary">tufA</name>
</gene>
<evidence type="ECO:0000256" key="7">
    <source>
        <dbReference type="ARBA" id="ARBA00022917"/>
    </source>
</evidence>
<dbReference type="NCBIfam" id="NF000766">
    <property type="entry name" value="PRK00049.1"/>
    <property type="match status" value="1"/>
</dbReference>
<dbReference type="InterPro" id="IPR009001">
    <property type="entry name" value="Transl_elong_EF1A/Init_IF2_C"/>
</dbReference>
<dbReference type="NCBIfam" id="TIGR00231">
    <property type="entry name" value="small_GTP"/>
    <property type="match status" value="1"/>
</dbReference>
<dbReference type="GO" id="GO:0003924">
    <property type="term" value="F:GTPase activity"/>
    <property type="evidence" value="ECO:0007669"/>
    <property type="project" value="UniProtKB-UniRule"/>
</dbReference>
<keyword evidence="4 9" id="KW-0547">Nucleotide-binding</keyword>
<dbReference type="InterPro" id="IPR004161">
    <property type="entry name" value="EFTu-like_2"/>
</dbReference>
<evidence type="ECO:0000256" key="3">
    <source>
        <dbReference type="ARBA" id="ARBA00022640"/>
    </source>
</evidence>
<dbReference type="PANTHER" id="PTHR43721">
    <property type="entry name" value="ELONGATION FACTOR TU-RELATED"/>
    <property type="match status" value="1"/>
</dbReference>
<keyword evidence="6" id="KW-0933">Apicoplast</keyword>
<dbReference type="FunFam" id="2.40.30.10:FF:000001">
    <property type="entry name" value="Elongation factor Tu"/>
    <property type="match status" value="1"/>
</dbReference>
<dbReference type="Gene3D" id="3.40.50.300">
    <property type="entry name" value="P-loop containing nucleotide triphosphate hydrolases"/>
    <property type="match status" value="1"/>
</dbReference>
<proteinExistence type="inferred from homology"/>
<dbReference type="InterPro" id="IPR033720">
    <property type="entry name" value="EFTU_2"/>
</dbReference>
<organism evidence="11">
    <name type="scientific">Babesia rodhaini</name>
    <dbReference type="NCBI Taxonomy" id="5870"/>
    <lineage>
        <taxon>Eukaryota</taxon>
        <taxon>Sar</taxon>
        <taxon>Alveolata</taxon>
        <taxon>Apicomplexa</taxon>
        <taxon>Aconoidasida</taxon>
        <taxon>Piroplasmida</taxon>
        <taxon>Babesiidae</taxon>
        <taxon>Babesia</taxon>
    </lineage>
</organism>
<evidence type="ECO:0000256" key="2">
    <source>
        <dbReference type="ARBA" id="ARBA00007249"/>
    </source>
</evidence>
<dbReference type="Pfam" id="PF00009">
    <property type="entry name" value="GTP_EFTU"/>
    <property type="match status" value="1"/>
</dbReference>
<evidence type="ECO:0000256" key="4">
    <source>
        <dbReference type="ARBA" id="ARBA00022741"/>
    </source>
</evidence>
<dbReference type="InterPro" id="IPR009000">
    <property type="entry name" value="Transl_B-barrel_sf"/>
</dbReference>
<comment type="subcellular location">
    <subcellularLocation>
        <location evidence="1">Plastid</location>
        <location evidence="1">Apicoplast</location>
    </subcellularLocation>
</comment>
<keyword evidence="3" id="KW-0934">Plastid</keyword>
<dbReference type="Pfam" id="PF03144">
    <property type="entry name" value="GTP_EFTU_D2"/>
    <property type="match status" value="1"/>
</dbReference>
<name>A0A455QY77_BABRO</name>
<dbReference type="InterPro" id="IPR050055">
    <property type="entry name" value="EF-Tu_GTPase"/>
</dbReference>
<dbReference type="AlphaFoldDB" id="A0A455QY77"/>
<evidence type="ECO:0000256" key="9">
    <source>
        <dbReference type="RuleBase" id="RU000325"/>
    </source>
</evidence>
<dbReference type="SUPFAM" id="SSF50465">
    <property type="entry name" value="EF-Tu/eEF-1alpha/eIF2-gamma C-terminal domain"/>
    <property type="match status" value="1"/>
</dbReference>
<dbReference type="InterPro" id="IPR027417">
    <property type="entry name" value="P-loop_NTPase"/>
</dbReference>
<dbReference type="SUPFAM" id="SSF50447">
    <property type="entry name" value="Translation proteins"/>
    <property type="match status" value="1"/>
</dbReference>
<evidence type="ECO:0000256" key="5">
    <source>
        <dbReference type="ARBA" id="ARBA00022768"/>
    </source>
</evidence>
<dbReference type="PANTHER" id="PTHR43721:SF22">
    <property type="entry name" value="ELONGATION FACTOR TU, MITOCHONDRIAL"/>
    <property type="match status" value="1"/>
</dbReference>
<keyword evidence="7" id="KW-0648">Protein biosynthesis</keyword>
<dbReference type="GO" id="GO:0070125">
    <property type="term" value="P:mitochondrial translational elongation"/>
    <property type="evidence" value="ECO:0007669"/>
    <property type="project" value="TreeGrafter"/>
</dbReference>
<comment type="similarity">
    <text evidence="2 9">Belongs to the TRAFAC class translation factor GTPase superfamily. Classic translation factor GTPase family. EF-Tu/EF-1A subfamily.</text>
</comment>
<reference evidence="11" key="1">
    <citation type="submission" date="2011-08" db="EMBL/GenBank/DDBJ databases">
        <title>Complete nucleotide sequence of the plastid genome from the apicomplexan parasite Babesia rodhaini.</title>
        <authorList>
            <person name="Hikosaka K."/>
            <person name="Arisue N."/>
            <person name="Tsuji N."/>
            <person name="Horii T."/>
            <person name="Kita K."/>
            <person name="Tanabe K."/>
        </authorList>
    </citation>
    <scope>NUCLEOTIDE SEQUENCE</scope>
    <source>
        <strain evidence="11">Australian</strain>
    </source>
</reference>
<dbReference type="GO" id="GO:0003746">
    <property type="term" value="F:translation elongation factor activity"/>
    <property type="evidence" value="ECO:0007669"/>
    <property type="project" value="UniProtKB-UniRule"/>
</dbReference>
<dbReference type="PROSITE" id="PS51722">
    <property type="entry name" value="G_TR_2"/>
    <property type="match status" value="1"/>
</dbReference>
<dbReference type="InterPro" id="IPR041709">
    <property type="entry name" value="EF-Tu_GTP-bd"/>
</dbReference>
<keyword evidence="5 9" id="KW-0251">Elongation factor</keyword>
<dbReference type="NCBIfam" id="TIGR00485">
    <property type="entry name" value="EF-Tu"/>
    <property type="match status" value="1"/>
</dbReference>
<dbReference type="InterPro" id="IPR004541">
    <property type="entry name" value="Transl_elong_EFTu/EF1A_bac/org"/>
</dbReference>
<dbReference type="NCBIfam" id="NF009373">
    <property type="entry name" value="PRK12736.1"/>
    <property type="match status" value="1"/>
</dbReference>
<dbReference type="GO" id="GO:0005739">
    <property type="term" value="C:mitochondrion"/>
    <property type="evidence" value="ECO:0007669"/>
    <property type="project" value="TreeGrafter"/>
</dbReference>
<feature type="domain" description="Tr-type G" evidence="10">
    <location>
        <begin position="10"/>
        <end position="212"/>
    </location>
</feature>
<comment type="function">
    <text evidence="9">This protein promotes the GTP-dependent binding of aminoacyl-tRNA to the A-site of ribosomes during protein biosynthesis.</text>
</comment>